<evidence type="ECO:0000313" key="2">
    <source>
        <dbReference type="EMBL" id="CAB4689935.1"/>
    </source>
</evidence>
<keyword evidence="1" id="KW-0472">Membrane</keyword>
<organism evidence="2">
    <name type="scientific">freshwater metagenome</name>
    <dbReference type="NCBI Taxonomy" id="449393"/>
    <lineage>
        <taxon>unclassified sequences</taxon>
        <taxon>metagenomes</taxon>
        <taxon>ecological metagenomes</taxon>
    </lineage>
</organism>
<gene>
    <name evidence="2" type="ORF">UFOPK2576_00369</name>
</gene>
<dbReference type="EMBL" id="CAEZXQ010000032">
    <property type="protein sequence ID" value="CAB4689935.1"/>
    <property type="molecule type" value="Genomic_DNA"/>
</dbReference>
<evidence type="ECO:0000256" key="1">
    <source>
        <dbReference type="SAM" id="Phobius"/>
    </source>
</evidence>
<proteinExistence type="predicted"/>
<keyword evidence="1" id="KW-1133">Transmembrane helix</keyword>
<sequence length="99" mass="11032">MCKYSEKTVKYDFAALYVPPVIQLATLLTFTTTPLSLLSIWGSTEWVRRIGAVTKTSSNSCSFLISLSVKLCLIPKPALLISTSIGFDLFERRFSTFIS</sequence>
<accession>A0A6J6NYX9</accession>
<feature type="transmembrane region" description="Helical" evidence="1">
    <location>
        <begin position="20"/>
        <end position="41"/>
    </location>
</feature>
<dbReference type="AlphaFoldDB" id="A0A6J6NYX9"/>
<protein>
    <submittedName>
        <fullName evidence="2">Unannotated protein</fullName>
    </submittedName>
</protein>
<keyword evidence="1" id="KW-0812">Transmembrane</keyword>
<name>A0A6J6NYX9_9ZZZZ</name>
<reference evidence="2" key="1">
    <citation type="submission" date="2020-05" db="EMBL/GenBank/DDBJ databases">
        <authorList>
            <person name="Chiriac C."/>
            <person name="Salcher M."/>
            <person name="Ghai R."/>
            <person name="Kavagutti S V."/>
        </authorList>
    </citation>
    <scope>NUCLEOTIDE SEQUENCE</scope>
</reference>